<dbReference type="Proteomes" id="UP000054279">
    <property type="component" value="Unassembled WGS sequence"/>
</dbReference>
<feature type="transmembrane region" description="Helical" evidence="2">
    <location>
        <begin position="552"/>
        <end position="571"/>
    </location>
</feature>
<evidence type="ECO:0000313" key="4">
    <source>
        <dbReference type="Proteomes" id="UP000054279"/>
    </source>
</evidence>
<sequence length="658" mass="74971">MVVNAASSDLAFNPKILSNRKPRSIWKGLLCCLVAIGLIFGLLIGIPMISKKVDPVVHPHRRLYATPDQVMQPSKVVKPLIDEKQTFDIAVTVWIRDGTIIASNGTEDENSAKNNSDNTVILEESNVFGSVFPKGRKDLVISLPKEILLFSEVLFKGITLKDKRAKKVNLEIPISLFQSTNLSLYDLRAGFTLIPNSPSPLDYAVNYSSWIPSSVETPPLFPPEQSISLKERIIHAYGINVPLIAFHPVKSFCTDLNGPDAMESEDPEDDFGTDAPSSRRVSDKFRFNIYENKFKKGEYILSNHPYVITRSYIQVADFTHPLNRKQFNTAHNILKGYSCGWGGRPRWQQCFRRGFKWAGNWENQIKLGIPDGSKDENRTTYVYAPYLYSVPNAHGPNDLVPIPVNREECHAAQSGVADTITVPWSISYSGRSAAEMFLEERFTKWKTVDPSATEREKVLAQYQKEHRDPIFHGHWHNEEYHPRRVLVLESAYRIFFYASWFVGLIYWYTRISTVGISMSGMLLTSSSTLIVYMAIIARAYKNKVILDATWEAFTEGLFLLPSTILTLRTVLRLEWRWAYGRIPALQRLPPSDKERASERLDTRLSMRNRLLVIFFIIGLYRVFSVKDWEVIPTIGIPPDDSNDLHWVSNLSDMISSPI</sequence>
<feature type="transmembrane region" description="Helical" evidence="2">
    <location>
        <begin position="25"/>
        <end position="49"/>
    </location>
</feature>
<feature type="transmembrane region" description="Helical" evidence="2">
    <location>
        <begin position="491"/>
        <end position="509"/>
    </location>
</feature>
<dbReference type="EMBL" id="KN837099">
    <property type="protein sequence ID" value="KIJ47994.1"/>
    <property type="molecule type" value="Genomic_DNA"/>
</dbReference>
<keyword evidence="2" id="KW-1133">Transmembrane helix</keyword>
<keyword evidence="4" id="KW-1185">Reference proteome</keyword>
<proteinExistence type="predicted"/>
<evidence type="ECO:0000256" key="1">
    <source>
        <dbReference type="SAM" id="MobiDB-lite"/>
    </source>
</evidence>
<dbReference type="OrthoDB" id="2548253at2759"/>
<dbReference type="AlphaFoldDB" id="A0A0C9VJ41"/>
<dbReference type="HOGENOM" id="CLU_022262_0_0_1"/>
<name>A0A0C9VJ41_SPHS4</name>
<accession>A0A0C9VJ41</accession>
<evidence type="ECO:0000256" key="2">
    <source>
        <dbReference type="SAM" id="Phobius"/>
    </source>
</evidence>
<protein>
    <submittedName>
        <fullName evidence="3">Uncharacterized protein</fullName>
    </submittedName>
</protein>
<organism evidence="3 4">
    <name type="scientific">Sphaerobolus stellatus (strain SS14)</name>
    <dbReference type="NCBI Taxonomy" id="990650"/>
    <lineage>
        <taxon>Eukaryota</taxon>
        <taxon>Fungi</taxon>
        <taxon>Dikarya</taxon>
        <taxon>Basidiomycota</taxon>
        <taxon>Agaricomycotina</taxon>
        <taxon>Agaricomycetes</taxon>
        <taxon>Phallomycetidae</taxon>
        <taxon>Geastrales</taxon>
        <taxon>Sphaerobolaceae</taxon>
        <taxon>Sphaerobolus</taxon>
    </lineage>
</organism>
<feature type="transmembrane region" description="Helical" evidence="2">
    <location>
        <begin position="521"/>
        <end position="540"/>
    </location>
</feature>
<gene>
    <name evidence="3" type="ORF">M422DRAFT_45483</name>
</gene>
<evidence type="ECO:0000313" key="3">
    <source>
        <dbReference type="EMBL" id="KIJ47994.1"/>
    </source>
</evidence>
<feature type="region of interest" description="Disordered" evidence="1">
    <location>
        <begin position="257"/>
        <end position="277"/>
    </location>
</feature>
<feature type="transmembrane region" description="Helical" evidence="2">
    <location>
        <begin position="606"/>
        <end position="623"/>
    </location>
</feature>
<reference evidence="3 4" key="1">
    <citation type="submission" date="2014-06" db="EMBL/GenBank/DDBJ databases">
        <title>Evolutionary Origins and Diversification of the Mycorrhizal Mutualists.</title>
        <authorList>
            <consortium name="DOE Joint Genome Institute"/>
            <consortium name="Mycorrhizal Genomics Consortium"/>
            <person name="Kohler A."/>
            <person name="Kuo A."/>
            <person name="Nagy L.G."/>
            <person name="Floudas D."/>
            <person name="Copeland A."/>
            <person name="Barry K.W."/>
            <person name="Cichocki N."/>
            <person name="Veneault-Fourrey C."/>
            <person name="LaButti K."/>
            <person name="Lindquist E.A."/>
            <person name="Lipzen A."/>
            <person name="Lundell T."/>
            <person name="Morin E."/>
            <person name="Murat C."/>
            <person name="Riley R."/>
            <person name="Ohm R."/>
            <person name="Sun H."/>
            <person name="Tunlid A."/>
            <person name="Henrissat B."/>
            <person name="Grigoriev I.V."/>
            <person name="Hibbett D.S."/>
            <person name="Martin F."/>
        </authorList>
    </citation>
    <scope>NUCLEOTIDE SEQUENCE [LARGE SCALE GENOMIC DNA]</scope>
    <source>
        <strain evidence="3 4">SS14</strain>
    </source>
</reference>
<feature type="compositionally biased region" description="Acidic residues" evidence="1">
    <location>
        <begin position="262"/>
        <end position="272"/>
    </location>
</feature>
<keyword evidence="2" id="KW-0472">Membrane</keyword>
<keyword evidence="2" id="KW-0812">Transmembrane</keyword>